<dbReference type="OrthoDB" id="138764at2"/>
<dbReference type="InterPro" id="IPR017853">
    <property type="entry name" value="GH"/>
</dbReference>
<proteinExistence type="predicted"/>
<keyword evidence="2" id="KW-0326">Glycosidase</keyword>
<dbReference type="Gene3D" id="3.20.20.80">
    <property type="entry name" value="Glycosidases"/>
    <property type="match status" value="1"/>
</dbReference>
<evidence type="ECO:0000313" key="4">
    <source>
        <dbReference type="EMBL" id="PDW02260.1"/>
    </source>
</evidence>
<dbReference type="GO" id="GO:0000272">
    <property type="term" value="P:polysaccharide catabolic process"/>
    <property type="evidence" value="ECO:0007669"/>
    <property type="project" value="InterPro"/>
</dbReference>
<dbReference type="EMBL" id="NQWI01000078">
    <property type="protein sequence ID" value="PDW02260.1"/>
    <property type="molecule type" value="Genomic_DNA"/>
</dbReference>
<dbReference type="RefSeq" id="WP_097644905.1">
    <property type="nucleotide sequence ID" value="NZ_NQWI01000078.1"/>
</dbReference>
<organism evidence="4 5">
    <name type="scientific">Candidatus Viridilinea mediisalina</name>
    <dbReference type="NCBI Taxonomy" id="2024553"/>
    <lineage>
        <taxon>Bacteria</taxon>
        <taxon>Bacillati</taxon>
        <taxon>Chloroflexota</taxon>
        <taxon>Chloroflexia</taxon>
        <taxon>Chloroflexales</taxon>
        <taxon>Chloroflexineae</taxon>
        <taxon>Oscillochloridaceae</taxon>
        <taxon>Candidatus Viridilinea</taxon>
    </lineage>
</organism>
<dbReference type="PROSITE" id="PS00659">
    <property type="entry name" value="GLYCOSYL_HYDROL_F5"/>
    <property type="match status" value="1"/>
</dbReference>
<sequence length="655" mass="71897">MQRIIILIGLFAIAILSMQKLHAQSTEPICFPDVPGIDACIASSFAEYWRSNGGLPIFGYPLGSASSAEAVEGQALTTQWTERNRLEWHAANPPAYRVLLGRIGAERLAQLGRDWATEPPEAGPIPGCLWFAETGRNVCDQGEGVGFRSYWETHGLRQPGLSAYERSLALFGLPLTSAAPEPGPDGTPIMTQWFERARFEWHPDNPEDFRVLLGLLGHEVQRVAPSQPATPPWAALSPIGIEINRNRVGPLAERIAEVGFSWVRYNGIRWDEVEAERGQRDWTTLQRVEQELAAISAQGGTTMLVVRGAPAWAQAVPGKRCGPIRPEYLADFAAFMAELVTRYSQPPYNVIYWELGNEPDAPHNLLNGNEPFGCWGDLDQPFNNGAAYAAMLEAVYPAIKAANPEAQVVLGGLLLDCDPARPQPDGSPCIAGQFLEGVLRAGGGAHFDLLGYHAYTYWSPERRDWNMLVPKWEARGGVLLGKRDFVVETLARYGYQKPLIMNEGGLLCWQADPSCGPRGFFEDQANHAIRLYTRIAASDVIGAVWYTLNGPGWNEGGMLDANQQPRPAFVATRFLAHQLRGAHYHATLSTDSVEGYAFATPERQIMIYWSNDATTATLPLPPGTQTAYNYLGEALPLDGASFTVGFEPIILVGTP</sequence>
<feature type="domain" description="Glycoside hydrolase family 5" evidence="3">
    <location>
        <begin position="252"/>
        <end position="412"/>
    </location>
</feature>
<dbReference type="AlphaFoldDB" id="A0A2A6RHD6"/>
<keyword evidence="5" id="KW-1185">Reference proteome</keyword>
<dbReference type="PANTHER" id="PTHR12631:SF10">
    <property type="entry name" value="BETA-XYLOSIDASE-LIKE PROTEIN-RELATED"/>
    <property type="match status" value="1"/>
</dbReference>
<evidence type="ECO:0000256" key="2">
    <source>
        <dbReference type="ARBA" id="ARBA00023295"/>
    </source>
</evidence>
<protein>
    <recommendedName>
        <fullName evidence="3">Glycoside hydrolase family 5 domain-containing protein</fullName>
    </recommendedName>
</protein>
<evidence type="ECO:0000256" key="1">
    <source>
        <dbReference type="ARBA" id="ARBA00022801"/>
    </source>
</evidence>
<dbReference type="InterPro" id="IPR001547">
    <property type="entry name" value="Glyco_hydro_5"/>
</dbReference>
<keyword evidence="1" id="KW-0378">Hydrolase</keyword>
<gene>
    <name evidence="4" type="ORF">CJ255_14955</name>
</gene>
<dbReference type="GO" id="GO:0004553">
    <property type="term" value="F:hydrolase activity, hydrolyzing O-glycosyl compounds"/>
    <property type="evidence" value="ECO:0007669"/>
    <property type="project" value="InterPro"/>
</dbReference>
<accession>A0A2A6RHD6</accession>
<evidence type="ECO:0000313" key="5">
    <source>
        <dbReference type="Proteomes" id="UP000220527"/>
    </source>
</evidence>
<comment type="caution">
    <text evidence="4">The sequence shown here is derived from an EMBL/GenBank/DDBJ whole genome shotgun (WGS) entry which is preliminary data.</text>
</comment>
<name>A0A2A6RHD6_9CHLR</name>
<reference evidence="5" key="1">
    <citation type="submission" date="2017-08" db="EMBL/GenBank/DDBJ databases">
        <authorList>
            <person name="Grouzdev D.S."/>
            <person name="Gaisin V.A."/>
            <person name="Rysina M.S."/>
            <person name="Gorlenko V.M."/>
        </authorList>
    </citation>
    <scope>NUCLEOTIDE SEQUENCE [LARGE SCALE GENOMIC DNA]</scope>
    <source>
        <strain evidence="5">Kir15-3F</strain>
    </source>
</reference>
<evidence type="ECO:0000259" key="3">
    <source>
        <dbReference type="Pfam" id="PF00150"/>
    </source>
</evidence>
<dbReference type="Proteomes" id="UP000220527">
    <property type="component" value="Unassembled WGS sequence"/>
</dbReference>
<dbReference type="InterPro" id="IPR051923">
    <property type="entry name" value="Glycosyl_Hydrolase_39"/>
</dbReference>
<dbReference type="InterPro" id="IPR018087">
    <property type="entry name" value="Glyco_hydro_5_CS"/>
</dbReference>
<dbReference type="SUPFAM" id="SSF51445">
    <property type="entry name" value="(Trans)glycosidases"/>
    <property type="match status" value="1"/>
</dbReference>
<dbReference type="PANTHER" id="PTHR12631">
    <property type="entry name" value="ALPHA-L-IDURONIDASE"/>
    <property type="match status" value="1"/>
</dbReference>
<dbReference type="Pfam" id="PF00150">
    <property type="entry name" value="Cellulase"/>
    <property type="match status" value="1"/>
</dbReference>